<evidence type="ECO:0000313" key="1">
    <source>
        <dbReference type="EMBL" id="KAG0663711.1"/>
    </source>
</evidence>
<keyword evidence="2" id="KW-1185">Reference proteome</keyword>
<sequence>MTESKLRLRLSLPLEPHHLSVTTLSWPGMPTLLLAWALLLALARAAPLFQAEQAVLTASLHSIDTASTTTPRPDRTAYFDPRAGGGAQYNRNLWDGHEPLNIIISAQSSADVLKESGFIAYSRSLGAASARKRSHAVSPAHHARVSWVELSPLTPTLAHPATRILFINCKGGNHFRAYKQNGTDANSGAWFLAASKEVDLRGKHKIAHNGYNIGRDLIVEKATSGSSYLNRRYEARVDWVEGLLPPGNEARADVNDHVRRPTGMAHGISQDGRSSAK</sequence>
<gene>
    <name evidence="1" type="ORF">C6P46_002280</name>
</gene>
<reference evidence="1 2" key="1">
    <citation type="submission" date="2020-11" db="EMBL/GenBank/DDBJ databases">
        <title>Kefir isolates.</title>
        <authorList>
            <person name="Marcisauskas S."/>
            <person name="Kim Y."/>
            <person name="Blasche S."/>
        </authorList>
    </citation>
    <scope>NUCLEOTIDE SEQUENCE [LARGE SCALE GENOMIC DNA]</scope>
    <source>
        <strain evidence="1 2">KR</strain>
    </source>
</reference>
<evidence type="ECO:0000313" key="2">
    <source>
        <dbReference type="Proteomes" id="UP000777482"/>
    </source>
</evidence>
<dbReference type="Proteomes" id="UP000777482">
    <property type="component" value="Unassembled WGS sequence"/>
</dbReference>
<organism evidence="1 2">
    <name type="scientific">Rhodotorula mucilaginosa</name>
    <name type="common">Yeast</name>
    <name type="synonym">Rhodotorula rubra</name>
    <dbReference type="NCBI Taxonomy" id="5537"/>
    <lineage>
        <taxon>Eukaryota</taxon>
        <taxon>Fungi</taxon>
        <taxon>Dikarya</taxon>
        <taxon>Basidiomycota</taxon>
        <taxon>Pucciniomycotina</taxon>
        <taxon>Microbotryomycetes</taxon>
        <taxon>Sporidiobolales</taxon>
        <taxon>Sporidiobolaceae</taxon>
        <taxon>Rhodotorula</taxon>
    </lineage>
</organism>
<proteinExistence type="predicted"/>
<dbReference type="OrthoDB" id="2310204at2759"/>
<protein>
    <submittedName>
        <fullName evidence="1">Uncharacterized protein</fullName>
    </submittedName>
</protein>
<dbReference type="AlphaFoldDB" id="A0A9P6W4Q9"/>
<accession>A0A9P6W4Q9</accession>
<comment type="caution">
    <text evidence="1">The sequence shown here is derived from an EMBL/GenBank/DDBJ whole genome shotgun (WGS) entry which is preliminary data.</text>
</comment>
<name>A0A9P6W4Q9_RHOMI</name>
<dbReference type="EMBL" id="PUHQ01000018">
    <property type="protein sequence ID" value="KAG0663711.1"/>
    <property type="molecule type" value="Genomic_DNA"/>
</dbReference>